<accession>A0A9P0JTH8</accession>
<proteinExistence type="predicted"/>
<protein>
    <submittedName>
        <fullName evidence="1">Uncharacterized protein</fullName>
    </submittedName>
</protein>
<evidence type="ECO:0000313" key="1">
    <source>
        <dbReference type="EMBL" id="CAH1957574.1"/>
    </source>
</evidence>
<organism evidence="1 2">
    <name type="scientific">Acanthoscelides obtectus</name>
    <name type="common">Bean weevil</name>
    <name type="synonym">Bruchus obtectus</name>
    <dbReference type="NCBI Taxonomy" id="200917"/>
    <lineage>
        <taxon>Eukaryota</taxon>
        <taxon>Metazoa</taxon>
        <taxon>Ecdysozoa</taxon>
        <taxon>Arthropoda</taxon>
        <taxon>Hexapoda</taxon>
        <taxon>Insecta</taxon>
        <taxon>Pterygota</taxon>
        <taxon>Neoptera</taxon>
        <taxon>Endopterygota</taxon>
        <taxon>Coleoptera</taxon>
        <taxon>Polyphaga</taxon>
        <taxon>Cucujiformia</taxon>
        <taxon>Chrysomeloidea</taxon>
        <taxon>Chrysomelidae</taxon>
        <taxon>Bruchinae</taxon>
        <taxon>Bruchini</taxon>
        <taxon>Acanthoscelides</taxon>
    </lineage>
</organism>
<name>A0A9P0JTH8_ACAOB</name>
<gene>
    <name evidence="1" type="ORF">ACAOBT_LOCUS2180</name>
</gene>
<keyword evidence="2" id="KW-1185">Reference proteome</keyword>
<evidence type="ECO:0000313" key="2">
    <source>
        <dbReference type="Proteomes" id="UP001152888"/>
    </source>
</evidence>
<reference evidence="1" key="1">
    <citation type="submission" date="2022-03" db="EMBL/GenBank/DDBJ databases">
        <authorList>
            <person name="Sayadi A."/>
        </authorList>
    </citation>
    <scope>NUCLEOTIDE SEQUENCE</scope>
</reference>
<sequence>MIPVPVLESIFQISEVLPMLQPEEKFLTYRRRIVVRITPNSNGIWL</sequence>
<dbReference type="EMBL" id="CAKOFQ010006671">
    <property type="protein sequence ID" value="CAH1957574.1"/>
    <property type="molecule type" value="Genomic_DNA"/>
</dbReference>
<comment type="caution">
    <text evidence="1">The sequence shown here is derived from an EMBL/GenBank/DDBJ whole genome shotgun (WGS) entry which is preliminary data.</text>
</comment>
<dbReference type="Proteomes" id="UP001152888">
    <property type="component" value="Unassembled WGS sequence"/>
</dbReference>
<dbReference type="AlphaFoldDB" id="A0A9P0JTH8"/>